<dbReference type="InterPro" id="IPR004268">
    <property type="entry name" value="MurJ"/>
</dbReference>
<keyword evidence="4 8" id="KW-0133">Cell shape</keyword>
<comment type="similarity">
    <text evidence="8 9">Belongs to the MurJ/MviN family.</text>
</comment>
<evidence type="ECO:0000256" key="5">
    <source>
        <dbReference type="ARBA" id="ARBA00022984"/>
    </source>
</evidence>
<dbReference type="PIRSF" id="PIRSF002869">
    <property type="entry name" value="MviN"/>
    <property type="match status" value="1"/>
</dbReference>
<feature type="transmembrane region" description="Helical" evidence="8">
    <location>
        <begin position="362"/>
        <end position="382"/>
    </location>
</feature>
<organism evidence="10 11">
    <name type="scientific">Thermosipho japonicus</name>
    <dbReference type="NCBI Taxonomy" id="90323"/>
    <lineage>
        <taxon>Bacteria</taxon>
        <taxon>Thermotogati</taxon>
        <taxon>Thermotogota</taxon>
        <taxon>Thermotogae</taxon>
        <taxon>Thermotogales</taxon>
        <taxon>Fervidobacteriaceae</taxon>
        <taxon>Thermosipho</taxon>
    </lineage>
</organism>
<evidence type="ECO:0000313" key="10">
    <source>
        <dbReference type="EMBL" id="MBB6061615.1"/>
    </source>
</evidence>
<accession>A0A841GI01</accession>
<evidence type="ECO:0000256" key="6">
    <source>
        <dbReference type="ARBA" id="ARBA00022989"/>
    </source>
</evidence>
<sequence length="475" mass="54025">MSILFSSILFSIATFFSRILGLFRDVLFAKYFGVSYELDAYFIAIMFPFFLRKVFGEGAMSSAFVPLYSEKSGEEKDKFLSSVINGFSLIIFALVILSYFFPELIINLFGAGSSYETKILAKKLLLITSPSIYFIFLWAISYSILNTNNNFFWPALTPSISNITIIIGTFLSTKDGIISPTVGFLIGSMLMFLSIIKSILKHKYYFTLKYFPHFLKLFFPTFITMVVSQINTVVDMNVVSFYDKGSISYLQYASRFYLLPYGLFAVSVSTVVLSKISNDRKNFNYHLNDALKSTLFFTIPSMVGLIFLSTPIIRFFYEHGAFTSTDTLTTSRILIAYTLGLPFYGIYSTISRSYHAIKNTKTPFIAATIVSLSNIILDLIFGLKYGPVGVALATSIAGIIGVLYLLFSVKTFPIKDFLKISLNSLIMLFVIYSIDFINNEFWFLIQILIGILVYLIFSSIFYRDLIRRFLYARKK</sequence>
<comment type="caution">
    <text evidence="10">The sequence shown here is derived from an EMBL/GenBank/DDBJ whole genome shotgun (WGS) entry which is preliminary data.</text>
</comment>
<feature type="transmembrane region" description="Helical" evidence="8">
    <location>
        <begin position="151"/>
        <end position="171"/>
    </location>
</feature>
<dbReference type="GO" id="GO:0008360">
    <property type="term" value="P:regulation of cell shape"/>
    <property type="evidence" value="ECO:0007669"/>
    <property type="project" value="UniProtKB-UniRule"/>
</dbReference>
<keyword evidence="3 8" id="KW-0812">Transmembrane</keyword>
<keyword evidence="8 9" id="KW-0813">Transport</keyword>
<keyword evidence="11" id="KW-1185">Reference proteome</keyword>
<evidence type="ECO:0000313" key="11">
    <source>
        <dbReference type="Proteomes" id="UP000555828"/>
    </source>
</evidence>
<proteinExistence type="inferred from homology"/>
<reference evidence="10 11" key="1">
    <citation type="submission" date="2020-08" db="EMBL/GenBank/DDBJ databases">
        <title>Genomic Encyclopedia of Type Strains, Phase IV (KMG-IV): sequencing the most valuable type-strain genomes for metagenomic binning, comparative biology and taxonomic classification.</title>
        <authorList>
            <person name="Goeker M."/>
        </authorList>
    </citation>
    <scope>NUCLEOTIDE SEQUENCE [LARGE SCALE GENOMIC DNA]</scope>
    <source>
        <strain evidence="10 11">DSM 13481</strain>
    </source>
</reference>
<feature type="transmembrane region" description="Helical" evidence="8">
    <location>
        <begin position="420"/>
        <end position="437"/>
    </location>
</feature>
<feature type="transmembrane region" description="Helical" evidence="8">
    <location>
        <begin position="31"/>
        <end position="51"/>
    </location>
</feature>
<evidence type="ECO:0000256" key="7">
    <source>
        <dbReference type="ARBA" id="ARBA00023136"/>
    </source>
</evidence>
<feature type="transmembrane region" description="Helical" evidence="8">
    <location>
        <begin position="177"/>
        <end position="196"/>
    </location>
</feature>
<feature type="transmembrane region" description="Helical" evidence="8">
    <location>
        <begin position="329"/>
        <end position="350"/>
    </location>
</feature>
<dbReference type="GO" id="GO:0071555">
    <property type="term" value="P:cell wall organization"/>
    <property type="evidence" value="ECO:0007669"/>
    <property type="project" value="UniProtKB-UniRule"/>
</dbReference>
<evidence type="ECO:0000256" key="4">
    <source>
        <dbReference type="ARBA" id="ARBA00022960"/>
    </source>
</evidence>
<dbReference type="GO" id="GO:0005886">
    <property type="term" value="C:plasma membrane"/>
    <property type="evidence" value="ECO:0007669"/>
    <property type="project" value="UniProtKB-SubCell"/>
</dbReference>
<keyword evidence="6 8" id="KW-1133">Transmembrane helix</keyword>
<dbReference type="InterPro" id="IPR051050">
    <property type="entry name" value="Lipid_II_flippase_MurJ/MviN"/>
</dbReference>
<dbReference type="PANTHER" id="PTHR47019:SF1">
    <property type="entry name" value="LIPID II FLIPPASE MURJ"/>
    <property type="match status" value="1"/>
</dbReference>
<dbReference type="GO" id="GO:0015648">
    <property type="term" value="F:lipid-linked peptidoglycan transporter activity"/>
    <property type="evidence" value="ECO:0007669"/>
    <property type="project" value="UniProtKB-UniRule"/>
</dbReference>
<evidence type="ECO:0000256" key="2">
    <source>
        <dbReference type="ARBA" id="ARBA00022475"/>
    </source>
</evidence>
<dbReference type="PRINTS" id="PR01806">
    <property type="entry name" value="VIRFACTRMVIN"/>
</dbReference>
<feature type="transmembrane region" description="Helical" evidence="8">
    <location>
        <begin position="388"/>
        <end position="408"/>
    </location>
</feature>
<dbReference type="AlphaFoldDB" id="A0A841GI01"/>
<keyword evidence="7 8" id="KW-0472">Membrane</keyword>
<dbReference type="EMBL" id="JACHEX010000001">
    <property type="protein sequence ID" value="MBB6061615.1"/>
    <property type="molecule type" value="Genomic_DNA"/>
</dbReference>
<feature type="transmembrane region" description="Helical" evidence="8">
    <location>
        <begin position="254"/>
        <end position="274"/>
    </location>
</feature>
<evidence type="ECO:0000256" key="9">
    <source>
        <dbReference type="PIRNR" id="PIRNR002869"/>
    </source>
</evidence>
<comment type="function">
    <text evidence="8 9">Involved in peptidoglycan biosynthesis. Transports lipid-linked peptidoglycan precursors from the inner to the outer leaflet of the cytoplasmic membrane.</text>
</comment>
<comment type="subcellular location">
    <subcellularLocation>
        <location evidence="1 8">Cell membrane</location>
        <topology evidence="1 8">Multi-pass membrane protein</topology>
    </subcellularLocation>
</comment>
<feature type="transmembrane region" description="Helical" evidence="8">
    <location>
        <begin position="295"/>
        <end position="317"/>
    </location>
</feature>
<comment type="pathway">
    <text evidence="8">Cell wall biogenesis; peptidoglycan biosynthesis.</text>
</comment>
<dbReference type="RefSeq" id="WP_184618395.1">
    <property type="nucleotide sequence ID" value="NZ_JACHEX010000001.1"/>
</dbReference>
<dbReference type="CDD" id="cd13123">
    <property type="entry name" value="MATE_MurJ_like"/>
    <property type="match status" value="1"/>
</dbReference>
<dbReference type="NCBIfam" id="TIGR01695">
    <property type="entry name" value="murJ_mviN"/>
    <property type="match status" value="1"/>
</dbReference>
<keyword evidence="8 9" id="KW-0961">Cell wall biogenesis/degradation</keyword>
<evidence type="ECO:0000256" key="1">
    <source>
        <dbReference type="ARBA" id="ARBA00004651"/>
    </source>
</evidence>
<protein>
    <recommendedName>
        <fullName evidence="8">Probable lipid II flippase MurJ</fullName>
    </recommendedName>
</protein>
<dbReference type="Proteomes" id="UP000555828">
    <property type="component" value="Unassembled WGS sequence"/>
</dbReference>
<feature type="transmembrane region" description="Helical" evidence="8">
    <location>
        <begin position="217"/>
        <end position="234"/>
    </location>
</feature>
<feature type="transmembrane region" description="Helical" evidence="8">
    <location>
        <begin position="124"/>
        <end position="144"/>
    </location>
</feature>
<keyword evidence="2 8" id="KW-1003">Cell membrane</keyword>
<name>A0A841GI01_9BACT</name>
<gene>
    <name evidence="8" type="primary">murJ</name>
    <name evidence="10" type="ORF">HNP65_000037</name>
</gene>
<dbReference type="Pfam" id="PF03023">
    <property type="entry name" value="MurJ"/>
    <property type="match status" value="1"/>
</dbReference>
<keyword evidence="5 8" id="KW-0573">Peptidoglycan synthesis</keyword>
<feature type="transmembrane region" description="Helical" evidence="8">
    <location>
        <begin position="79"/>
        <end position="101"/>
    </location>
</feature>
<evidence type="ECO:0000256" key="8">
    <source>
        <dbReference type="HAMAP-Rule" id="MF_02078"/>
    </source>
</evidence>
<dbReference type="GO" id="GO:0034204">
    <property type="term" value="P:lipid translocation"/>
    <property type="evidence" value="ECO:0007669"/>
    <property type="project" value="TreeGrafter"/>
</dbReference>
<dbReference type="GO" id="GO:0009252">
    <property type="term" value="P:peptidoglycan biosynthetic process"/>
    <property type="evidence" value="ECO:0007669"/>
    <property type="project" value="UniProtKB-UniRule"/>
</dbReference>
<dbReference type="PANTHER" id="PTHR47019">
    <property type="entry name" value="LIPID II FLIPPASE MURJ"/>
    <property type="match status" value="1"/>
</dbReference>
<dbReference type="HAMAP" id="MF_02078">
    <property type="entry name" value="MurJ_MviN"/>
    <property type="match status" value="1"/>
</dbReference>
<evidence type="ECO:0000256" key="3">
    <source>
        <dbReference type="ARBA" id="ARBA00022692"/>
    </source>
</evidence>
<feature type="transmembrane region" description="Helical" evidence="8">
    <location>
        <begin position="443"/>
        <end position="465"/>
    </location>
</feature>
<dbReference type="UniPathway" id="UPA00219"/>